<dbReference type="Pfam" id="PF17064">
    <property type="entry name" value="QVR"/>
    <property type="match status" value="1"/>
</dbReference>
<sequence length="154" mass="17116">MKNILYNISFMGLLFIGLVNGLNKRCIRCRSRGELGSCGDPFPTNVTETETQIGIHVVACPSGWCGKMIEGTTGAFRTDDYGAATQRMCLQRSPSDDEERCAYTMWNHRKVYMCFCNGDLCNSAGKATSFHSMLLISILVLIYNVRAAMQSFSI</sequence>
<evidence type="ECO:0000313" key="12">
    <source>
        <dbReference type="Proteomes" id="UP001152562"/>
    </source>
</evidence>
<dbReference type="InterPro" id="IPR050975">
    <property type="entry name" value="Sleep_regulator"/>
</dbReference>
<dbReference type="EMBL" id="CALOZG010000003">
    <property type="protein sequence ID" value="CAH3993707.1"/>
    <property type="molecule type" value="Genomic_DNA"/>
</dbReference>
<dbReference type="GO" id="GO:0030431">
    <property type="term" value="P:sleep"/>
    <property type="evidence" value="ECO:0007669"/>
    <property type="project" value="InterPro"/>
</dbReference>
<reference evidence="11" key="1">
    <citation type="submission" date="2022-05" db="EMBL/GenBank/DDBJ databases">
        <authorList>
            <person name="Okamura Y."/>
        </authorList>
    </citation>
    <scope>NUCLEOTIDE SEQUENCE</scope>
</reference>
<evidence type="ECO:0000256" key="9">
    <source>
        <dbReference type="SAM" id="Phobius"/>
    </source>
</evidence>
<keyword evidence="7" id="KW-0325">Glycoprotein</keyword>
<dbReference type="PANTHER" id="PTHR33562:SF22">
    <property type="entry name" value="PROTEIN QUIVER"/>
    <property type="match status" value="1"/>
</dbReference>
<evidence type="ECO:0000256" key="4">
    <source>
        <dbReference type="ARBA" id="ARBA00022729"/>
    </source>
</evidence>
<dbReference type="InterPro" id="IPR031424">
    <property type="entry name" value="QVR-like"/>
</dbReference>
<evidence type="ECO:0000256" key="8">
    <source>
        <dbReference type="ARBA" id="ARBA00023288"/>
    </source>
</evidence>
<evidence type="ECO:0000256" key="1">
    <source>
        <dbReference type="ARBA" id="ARBA00004589"/>
    </source>
</evidence>
<feature type="signal peptide" evidence="10">
    <location>
        <begin position="1"/>
        <end position="21"/>
    </location>
</feature>
<accession>A0A9P0T187</accession>
<evidence type="ECO:0000256" key="10">
    <source>
        <dbReference type="SAM" id="SignalP"/>
    </source>
</evidence>
<keyword evidence="12" id="KW-1185">Reference proteome</keyword>
<dbReference type="GO" id="GO:0098552">
    <property type="term" value="C:side of membrane"/>
    <property type="evidence" value="ECO:0007669"/>
    <property type="project" value="UniProtKB-KW"/>
</dbReference>
<keyword evidence="2" id="KW-0336">GPI-anchor</keyword>
<evidence type="ECO:0000256" key="7">
    <source>
        <dbReference type="ARBA" id="ARBA00023180"/>
    </source>
</evidence>
<feature type="transmembrane region" description="Helical" evidence="9">
    <location>
        <begin position="130"/>
        <end position="149"/>
    </location>
</feature>
<evidence type="ECO:0000256" key="2">
    <source>
        <dbReference type="ARBA" id="ARBA00022622"/>
    </source>
</evidence>
<evidence type="ECO:0008006" key="13">
    <source>
        <dbReference type="Google" id="ProtNLM"/>
    </source>
</evidence>
<evidence type="ECO:0000256" key="3">
    <source>
        <dbReference type="ARBA" id="ARBA00022692"/>
    </source>
</evidence>
<dbReference type="CDD" id="cd23589">
    <property type="entry name" value="TFP_LU_ECD_Rtv"/>
    <property type="match status" value="1"/>
</dbReference>
<dbReference type="PANTHER" id="PTHR33562">
    <property type="entry name" value="ATILLA, ISOFORM B-RELATED-RELATED"/>
    <property type="match status" value="1"/>
</dbReference>
<keyword evidence="5 9" id="KW-1133">Transmembrane helix</keyword>
<dbReference type="GO" id="GO:0032222">
    <property type="term" value="P:regulation of synaptic transmission, cholinergic"/>
    <property type="evidence" value="ECO:0007669"/>
    <property type="project" value="InterPro"/>
</dbReference>
<comment type="caution">
    <text evidence="11">The sequence shown here is derived from an EMBL/GenBank/DDBJ whole genome shotgun (WGS) entry which is preliminary data.</text>
</comment>
<dbReference type="OrthoDB" id="9988013at2759"/>
<dbReference type="AlphaFoldDB" id="A0A9P0T187"/>
<keyword evidence="4 10" id="KW-0732">Signal</keyword>
<comment type="subcellular location">
    <subcellularLocation>
        <location evidence="1">Membrane</location>
        <topology evidence="1">Lipid-anchor</topology>
        <topology evidence="1">GPI-anchor</topology>
    </subcellularLocation>
</comment>
<evidence type="ECO:0000256" key="5">
    <source>
        <dbReference type="ARBA" id="ARBA00022989"/>
    </source>
</evidence>
<evidence type="ECO:0000313" key="11">
    <source>
        <dbReference type="EMBL" id="CAH3993707.1"/>
    </source>
</evidence>
<feature type="chain" id="PRO_5040153551" description="Protein sleepless" evidence="10">
    <location>
        <begin position="22"/>
        <end position="154"/>
    </location>
</feature>
<keyword evidence="6 9" id="KW-0472">Membrane</keyword>
<proteinExistence type="predicted"/>
<evidence type="ECO:0000256" key="6">
    <source>
        <dbReference type="ARBA" id="ARBA00023136"/>
    </source>
</evidence>
<organism evidence="11 12">
    <name type="scientific">Pieris brassicae</name>
    <name type="common">White butterfly</name>
    <name type="synonym">Large white butterfly</name>
    <dbReference type="NCBI Taxonomy" id="7116"/>
    <lineage>
        <taxon>Eukaryota</taxon>
        <taxon>Metazoa</taxon>
        <taxon>Ecdysozoa</taxon>
        <taxon>Arthropoda</taxon>
        <taxon>Hexapoda</taxon>
        <taxon>Insecta</taxon>
        <taxon>Pterygota</taxon>
        <taxon>Neoptera</taxon>
        <taxon>Endopterygota</taxon>
        <taxon>Lepidoptera</taxon>
        <taxon>Glossata</taxon>
        <taxon>Ditrysia</taxon>
        <taxon>Papilionoidea</taxon>
        <taxon>Pieridae</taxon>
        <taxon>Pierinae</taxon>
        <taxon>Pieris</taxon>
    </lineage>
</organism>
<protein>
    <recommendedName>
        <fullName evidence="13">Protein sleepless</fullName>
    </recommendedName>
</protein>
<keyword evidence="3 9" id="KW-0812">Transmembrane</keyword>
<name>A0A9P0T187_PIEBR</name>
<gene>
    <name evidence="11" type="ORF">PIBRA_LOCUS2267</name>
</gene>
<keyword evidence="8" id="KW-0449">Lipoprotein</keyword>
<dbReference type="Proteomes" id="UP001152562">
    <property type="component" value="Unassembled WGS sequence"/>
</dbReference>